<dbReference type="GO" id="GO:0015171">
    <property type="term" value="F:amino acid transmembrane transporter activity"/>
    <property type="evidence" value="ECO:0007669"/>
    <property type="project" value="TreeGrafter"/>
</dbReference>
<gene>
    <name evidence="7" type="ORF">BTO28_02065</name>
</gene>
<dbReference type="STRING" id="1714355.BTO28_02065"/>
<sequence length="208" mass="22768">MWRYEMIAFVLVVLTLFLIPGPAVMLTLAQSISGGRRNGIFTGLGIAVGDLIHTMALVLGLSAVLMTSAHAFEVIKYLGAAYLFYLGIRAFLEKSSRFTVPSVERVSVRRSFNQAVLTEVLNPKTSLFFLAFLPQFVRPADGTVVLQLLTLGLTFVALSIAYTTLIALLAGSVSQWLSKNKMLADWQGKVVGFVYFGLGIHLALQHQK</sequence>
<evidence type="ECO:0000256" key="6">
    <source>
        <dbReference type="SAM" id="Phobius"/>
    </source>
</evidence>
<evidence type="ECO:0000256" key="3">
    <source>
        <dbReference type="ARBA" id="ARBA00022692"/>
    </source>
</evidence>
<evidence type="ECO:0000313" key="7">
    <source>
        <dbReference type="EMBL" id="OMP68428.1"/>
    </source>
</evidence>
<feature type="transmembrane region" description="Helical" evidence="6">
    <location>
        <begin position="74"/>
        <end position="92"/>
    </location>
</feature>
<evidence type="ECO:0000256" key="1">
    <source>
        <dbReference type="ARBA" id="ARBA00004651"/>
    </source>
</evidence>
<keyword evidence="3 6" id="KW-0812">Transmembrane</keyword>
<comment type="subcellular location">
    <subcellularLocation>
        <location evidence="1">Cell membrane</location>
        <topology evidence="1">Multi-pass membrane protein</topology>
    </subcellularLocation>
</comment>
<name>A0A1V2ABQ4_9BACI</name>
<keyword evidence="2" id="KW-1003">Cell membrane</keyword>
<evidence type="ECO:0000256" key="4">
    <source>
        <dbReference type="ARBA" id="ARBA00022989"/>
    </source>
</evidence>
<comment type="caution">
    <text evidence="7">The sequence shown here is derived from an EMBL/GenBank/DDBJ whole genome shotgun (WGS) entry which is preliminary data.</text>
</comment>
<feature type="transmembrane region" description="Helical" evidence="6">
    <location>
        <begin position="39"/>
        <end position="62"/>
    </location>
</feature>
<evidence type="ECO:0000313" key="8">
    <source>
        <dbReference type="Proteomes" id="UP000188613"/>
    </source>
</evidence>
<keyword evidence="4 6" id="KW-1133">Transmembrane helix</keyword>
<organism evidence="7 8">
    <name type="scientific">Domibacillus epiphyticus</name>
    <dbReference type="NCBI Taxonomy" id="1714355"/>
    <lineage>
        <taxon>Bacteria</taxon>
        <taxon>Bacillati</taxon>
        <taxon>Bacillota</taxon>
        <taxon>Bacilli</taxon>
        <taxon>Bacillales</taxon>
        <taxon>Bacillaceae</taxon>
        <taxon>Domibacillus</taxon>
    </lineage>
</organism>
<dbReference type="PANTHER" id="PTHR30086:SF20">
    <property type="entry name" value="ARGININE EXPORTER PROTEIN ARGO-RELATED"/>
    <property type="match status" value="1"/>
</dbReference>
<protein>
    <submittedName>
        <fullName evidence="7">Lysine transporter LysE</fullName>
    </submittedName>
</protein>
<dbReference type="EMBL" id="MSFI01000002">
    <property type="protein sequence ID" value="OMP68428.1"/>
    <property type="molecule type" value="Genomic_DNA"/>
</dbReference>
<accession>A0A1V2ABQ4</accession>
<keyword evidence="8" id="KW-1185">Reference proteome</keyword>
<proteinExistence type="predicted"/>
<dbReference type="PIRSF" id="PIRSF006324">
    <property type="entry name" value="LeuE"/>
    <property type="match status" value="1"/>
</dbReference>
<evidence type="ECO:0000256" key="2">
    <source>
        <dbReference type="ARBA" id="ARBA00022475"/>
    </source>
</evidence>
<feature type="transmembrane region" description="Helical" evidence="6">
    <location>
        <begin position="145"/>
        <end position="174"/>
    </location>
</feature>
<dbReference type="PANTHER" id="PTHR30086">
    <property type="entry name" value="ARGININE EXPORTER PROTEIN ARGO"/>
    <property type="match status" value="1"/>
</dbReference>
<keyword evidence="5 6" id="KW-0472">Membrane</keyword>
<dbReference type="Proteomes" id="UP000188613">
    <property type="component" value="Unassembled WGS sequence"/>
</dbReference>
<dbReference type="AlphaFoldDB" id="A0A1V2ABQ4"/>
<reference evidence="7 8" key="1">
    <citation type="submission" date="2016-12" db="EMBL/GenBank/DDBJ databases">
        <title>Domibacillus sp. SAB 38T whole genome sequencing.</title>
        <authorList>
            <person name="Verma A."/>
            <person name="Ojha A.K."/>
            <person name="Krishnamurthi S."/>
        </authorList>
    </citation>
    <scope>NUCLEOTIDE SEQUENCE [LARGE SCALE GENOMIC DNA]</scope>
    <source>
        <strain evidence="7 8">SAB 38</strain>
    </source>
</reference>
<dbReference type="Pfam" id="PF01810">
    <property type="entry name" value="LysE"/>
    <property type="match status" value="1"/>
</dbReference>
<feature type="transmembrane region" description="Helical" evidence="6">
    <location>
        <begin position="186"/>
        <end position="204"/>
    </location>
</feature>
<dbReference type="GO" id="GO:0005886">
    <property type="term" value="C:plasma membrane"/>
    <property type="evidence" value="ECO:0007669"/>
    <property type="project" value="UniProtKB-SubCell"/>
</dbReference>
<dbReference type="InterPro" id="IPR001123">
    <property type="entry name" value="LeuE-type"/>
</dbReference>
<evidence type="ECO:0000256" key="5">
    <source>
        <dbReference type="ARBA" id="ARBA00023136"/>
    </source>
</evidence>